<evidence type="ECO:0008006" key="5">
    <source>
        <dbReference type="Google" id="ProtNLM"/>
    </source>
</evidence>
<organism evidence="3 4">
    <name type="scientific">Meloidogyne graminicola</name>
    <dbReference type="NCBI Taxonomy" id="189291"/>
    <lineage>
        <taxon>Eukaryota</taxon>
        <taxon>Metazoa</taxon>
        <taxon>Ecdysozoa</taxon>
        <taxon>Nematoda</taxon>
        <taxon>Chromadorea</taxon>
        <taxon>Rhabditida</taxon>
        <taxon>Tylenchina</taxon>
        <taxon>Tylenchomorpha</taxon>
        <taxon>Tylenchoidea</taxon>
        <taxon>Meloidogynidae</taxon>
        <taxon>Meloidogyninae</taxon>
        <taxon>Meloidogyne</taxon>
    </lineage>
</organism>
<reference evidence="3" key="1">
    <citation type="journal article" date="2020" name="Ecol. Evol.">
        <title>Genome structure and content of the rice root-knot nematode (Meloidogyne graminicola).</title>
        <authorList>
            <person name="Phan N.T."/>
            <person name="Danchin E.G.J."/>
            <person name="Klopp C."/>
            <person name="Perfus-Barbeoch L."/>
            <person name="Kozlowski D.K."/>
            <person name="Koutsovoulos G.D."/>
            <person name="Lopez-Roques C."/>
            <person name="Bouchez O."/>
            <person name="Zahm M."/>
            <person name="Besnard G."/>
            <person name="Bellafiore S."/>
        </authorList>
    </citation>
    <scope>NUCLEOTIDE SEQUENCE</scope>
    <source>
        <strain evidence="3">VN-18</strain>
    </source>
</reference>
<comment type="caution">
    <text evidence="3">The sequence shown here is derived from an EMBL/GenBank/DDBJ whole genome shotgun (WGS) entry which is preliminary data.</text>
</comment>
<evidence type="ECO:0000256" key="2">
    <source>
        <dbReference type="SAM" id="MobiDB-lite"/>
    </source>
</evidence>
<dbReference type="PANTHER" id="PTHR12767">
    <property type="entry name" value="BCL7 RELATED"/>
    <property type="match status" value="1"/>
</dbReference>
<protein>
    <recommendedName>
        <fullName evidence="5">BCL7-like protein</fullName>
    </recommendedName>
</protein>
<feature type="region of interest" description="Disordered" evidence="2">
    <location>
        <begin position="1"/>
        <end position="25"/>
    </location>
</feature>
<proteinExistence type="inferred from homology"/>
<comment type="similarity">
    <text evidence="1">Belongs to the BCL7 family.</text>
</comment>
<accession>A0A8S9ZUQ9</accession>
<dbReference type="AlphaFoldDB" id="A0A8S9ZUQ9"/>
<dbReference type="InterPro" id="IPR006804">
    <property type="entry name" value="BCL7"/>
</dbReference>
<sequence length="203" mass="23067">MQASRISALSKATPRNNRAETRNKAKDVSRRVIYSTDKALVRKWEKRWVSLKDSTIRIYKWVPVSSNASLVAPKIVTPKIPTEETENNDETMQSAISIENNSIEGTNVRAMRDIDEDDSNAAVDFSDAAVFDSDSQTFDRIDYKNSTSTTGAIDFSDMRSRESDKVPNGLDDDKNESGFAYICLMYINLDKTFQNKFNFFFLL</sequence>
<gene>
    <name evidence="3" type="ORF">Mgra_00003678</name>
</gene>
<name>A0A8S9ZUQ9_9BILA</name>
<evidence type="ECO:0000256" key="1">
    <source>
        <dbReference type="ARBA" id="ARBA00010326"/>
    </source>
</evidence>
<dbReference type="Proteomes" id="UP000605970">
    <property type="component" value="Unassembled WGS sequence"/>
</dbReference>
<dbReference type="Pfam" id="PF04714">
    <property type="entry name" value="BCL_N"/>
    <property type="match status" value="1"/>
</dbReference>
<evidence type="ECO:0000313" key="3">
    <source>
        <dbReference type="EMBL" id="KAF7636938.1"/>
    </source>
</evidence>
<keyword evidence="4" id="KW-1185">Reference proteome</keyword>
<dbReference type="PANTHER" id="PTHR12767:SF9">
    <property type="entry name" value="BCL7-LIKE"/>
    <property type="match status" value="1"/>
</dbReference>
<evidence type="ECO:0000313" key="4">
    <source>
        <dbReference type="Proteomes" id="UP000605970"/>
    </source>
</evidence>
<dbReference type="EMBL" id="JABEBT010000025">
    <property type="protein sequence ID" value="KAF7636938.1"/>
    <property type="molecule type" value="Genomic_DNA"/>
</dbReference>